<feature type="region of interest" description="Disordered" evidence="1">
    <location>
        <begin position="258"/>
        <end position="284"/>
    </location>
</feature>
<dbReference type="GO" id="GO:0005794">
    <property type="term" value="C:Golgi apparatus"/>
    <property type="evidence" value="ECO:0007669"/>
    <property type="project" value="UniProtKB-ARBA"/>
</dbReference>
<dbReference type="CDD" id="cd00171">
    <property type="entry name" value="Sec7"/>
    <property type="match status" value="1"/>
</dbReference>
<reference evidence="4" key="1">
    <citation type="submission" date="2016-03" db="EMBL/GenBank/DDBJ databases">
        <authorList>
            <person name="Devillers H."/>
        </authorList>
    </citation>
    <scope>NUCLEOTIDE SEQUENCE [LARGE SCALE GENOMIC DNA]</scope>
</reference>
<dbReference type="Pfam" id="PF12783">
    <property type="entry name" value="Sec7-like_HUS"/>
    <property type="match status" value="1"/>
</dbReference>
<dbReference type="OrthoDB" id="10258608at2759"/>
<feature type="compositionally biased region" description="Acidic residues" evidence="1">
    <location>
        <begin position="271"/>
        <end position="282"/>
    </location>
</feature>
<protein>
    <submittedName>
        <fullName evidence="3">LAFE_0F11782g1_1</fullName>
    </submittedName>
</protein>
<dbReference type="GO" id="GO:0016192">
    <property type="term" value="P:vesicle-mediated transport"/>
    <property type="evidence" value="ECO:0007669"/>
    <property type="project" value="UniProtKB-ARBA"/>
</dbReference>
<dbReference type="STRING" id="4955.A0A1G4MFI6"/>
<dbReference type="Proteomes" id="UP000190831">
    <property type="component" value="Chromosome F"/>
</dbReference>
<dbReference type="InterPro" id="IPR032691">
    <property type="entry name" value="Mon2/Sec7/BIG1-like_HUS"/>
</dbReference>
<dbReference type="GO" id="GO:0005085">
    <property type="term" value="F:guanyl-nucleotide exchange factor activity"/>
    <property type="evidence" value="ECO:0007669"/>
    <property type="project" value="InterPro"/>
</dbReference>
<dbReference type="SUPFAM" id="SSF48425">
    <property type="entry name" value="Sec7 domain"/>
    <property type="match status" value="1"/>
</dbReference>
<sequence length="1404" mass="158919">MSSNQDVAVDPVTIVIKECITLSTAMRKYTKYTSQSGVAALLSGGSEIFSNQDESLASTFNNLSANKHNDPLLSGFVQLRLMLNNSKSLDEIDSLTLLQPFLLVISTGTISGYITSLALDSLQKFFTFNIINDSSLNHIVAYREAVNSLTHCRFEGSEQTSDDSVLLKVLVLLEMMILSPYSDVLSDSIMYEVLQTVMSLACNKKRTEILRKAAEMSMMSITVKLFGNLRKIPPTEAQKYINDEDFSRNTLKDDIIGTSTDMNENQAPDDIPSEAESLDSDPQDTQKVKVEQLEENYGLPVTKDYLTILVSLIVPENQFKHNNSTKVFGLNLLNMALELSGDVFPQHPRLFNLVSDPIFKNVLYLIQNTDRLSILQSAVQLFTTMTIVLGEHLQRQVELTLQSIFEVLLKNQSDNIKPRSPAMKELLIEQISILWTRSPYFFTFIFKNYDCNLNRPDLSSYILKSLAKLALPESAAITADSVPPICLEGLISLIDSMHDRIKGEDKAILQTSAKLDVLEERARKTEFIKCAEAFNSKPKKGIPLLIENGFIKSDSEDDIAKFLFEKNGRLNKKTIGEYLATPDNITLLKKFIGLFDFKDLRIDEAIRILLTKFRLPGESQQIERIVESFSAIYVESQEYDLEKSNQDIENDYSTVQPDADSVFILSFSIIMLNTDLHNPVVKKHMTFDDYTYNLKGCNNQKDFPMWYLDRIYCSIRDKEIVMPEEHHGSETWFDDVWNNLVSSNTVITQTSKEGVHSDDLMDSMSLIKFEKAIFENVGPSIIETLFRIFEIASDDHISTRMLTSIDKCAQLSAFFSFNDLFNVIMERITKLTTLAGEIDASLANDYETEDIPVVEINVEETQEKITVSNLSVRLGKNFKGQLCTVILFRFLQKNEDPHVINETVWSQIFRLLLNLFENGMISPDIFPDLQKTLKLGSLPRPAPEYSINKSKVNRGLLSTFASYLKGDEEPTEEEFKASLNALECIRTSHVASSIFGNERNVTGNLVNTLLECLSLEKTEENSRFYESEILFIMELCVASFLFCKDDKDVGKAVLTKLISLSHLQGTSKLFVRRVLAYKMLLVSILEERAALLELVNEDLLAKEDIYNQHFFCSDQGAEFLKTLLSLTEIENYSDVLLQDEGFWKTLRVFASNNKHTLTVFQYIESSVLKKTNVITQRNFMWLLGLLDEISSIGAVGGQWEEEYDKLIKSGRKTDKENPYEETVELSLKSINSTAHLFDIKRHEPLSKSEMIALIQALAHQCMNPCQQLRTYALSSLEDTLNKHLETFSHSVSLAELIEGGLLTMINSDNNQISESSSIVDVLLLLKKVYLHYLALGEADNDTFLKVLGVFNKYVDNSEVEKILQDLITEKKDIEKQGSSQAQPSQVLEPVIKQEVVPPASESVE</sequence>
<evidence type="ECO:0000313" key="3">
    <source>
        <dbReference type="EMBL" id="SCW02672.1"/>
    </source>
</evidence>
<evidence type="ECO:0000313" key="4">
    <source>
        <dbReference type="Proteomes" id="UP000190831"/>
    </source>
</evidence>
<feature type="domain" description="SEC7" evidence="2">
    <location>
        <begin position="516"/>
        <end position="718"/>
    </location>
</feature>
<keyword evidence="4" id="KW-1185">Reference proteome</keyword>
<dbReference type="PANTHER" id="PTHR10663">
    <property type="entry name" value="GUANYL-NUCLEOTIDE EXCHANGE FACTOR"/>
    <property type="match status" value="1"/>
</dbReference>
<dbReference type="Pfam" id="PF01369">
    <property type="entry name" value="Sec7"/>
    <property type="match status" value="1"/>
</dbReference>
<proteinExistence type="predicted"/>
<accession>A0A1G4MFI6</accession>
<dbReference type="InterPro" id="IPR023394">
    <property type="entry name" value="Sec7_C_sf"/>
</dbReference>
<dbReference type="PANTHER" id="PTHR10663:SF388">
    <property type="entry name" value="GOLGI-SPECIFIC BREFELDIN A-RESISTANCE GUANINE NUCLEOTIDE EXCHANGE FACTOR 1"/>
    <property type="match status" value="1"/>
</dbReference>
<dbReference type="SMART" id="SM00222">
    <property type="entry name" value="Sec7"/>
    <property type="match status" value="1"/>
</dbReference>
<evidence type="ECO:0000256" key="1">
    <source>
        <dbReference type="SAM" id="MobiDB-lite"/>
    </source>
</evidence>
<dbReference type="EMBL" id="LT598490">
    <property type="protein sequence ID" value="SCW02672.1"/>
    <property type="molecule type" value="Genomic_DNA"/>
</dbReference>
<dbReference type="GO" id="GO:0032012">
    <property type="term" value="P:regulation of ARF protein signal transduction"/>
    <property type="evidence" value="ECO:0007669"/>
    <property type="project" value="InterPro"/>
</dbReference>
<dbReference type="InterPro" id="IPR035999">
    <property type="entry name" value="Sec7_dom_sf"/>
</dbReference>
<gene>
    <name evidence="3" type="ORF">LAFE_0F11782G</name>
</gene>
<organism evidence="3 4">
    <name type="scientific">Lachancea fermentati</name>
    <name type="common">Zygosaccharomyces fermentati</name>
    <dbReference type="NCBI Taxonomy" id="4955"/>
    <lineage>
        <taxon>Eukaryota</taxon>
        <taxon>Fungi</taxon>
        <taxon>Dikarya</taxon>
        <taxon>Ascomycota</taxon>
        <taxon>Saccharomycotina</taxon>
        <taxon>Saccharomycetes</taxon>
        <taxon>Saccharomycetales</taxon>
        <taxon>Saccharomycetaceae</taxon>
        <taxon>Lachancea</taxon>
    </lineage>
</organism>
<name>A0A1G4MFI6_LACFM</name>
<dbReference type="PROSITE" id="PS50190">
    <property type="entry name" value="SEC7"/>
    <property type="match status" value="1"/>
</dbReference>
<dbReference type="Gene3D" id="1.10.1000.11">
    <property type="entry name" value="Arf Nucleotide-binding Site Opener,domain 2"/>
    <property type="match status" value="1"/>
</dbReference>
<dbReference type="InterPro" id="IPR000904">
    <property type="entry name" value="Sec7_dom"/>
</dbReference>
<evidence type="ECO:0000259" key="2">
    <source>
        <dbReference type="PROSITE" id="PS50190"/>
    </source>
</evidence>
<dbReference type="OMA" id="ILWTRSP"/>
<dbReference type="Gene3D" id="1.10.220.20">
    <property type="match status" value="1"/>
</dbReference>